<dbReference type="SUPFAM" id="SSF57667">
    <property type="entry name" value="beta-beta-alpha zinc fingers"/>
    <property type="match status" value="2"/>
</dbReference>
<evidence type="ECO:0000256" key="6">
    <source>
        <dbReference type="ARBA" id="ARBA00022833"/>
    </source>
</evidence>
<dbReference type="PROSITE" id="PS00028">
    <property type="entry name" value="ZINC_FINGER_C2H2_1"/>
    <property type="match status" value="3"/>
</dbReference>
<keyword evidence="4" id="KW-0677">Repeat</keyword>
<dbReference type="Gene3D" id="3.30.160.60">
    <property type="entry name" value="Classic Zinc Finger"/>
    <property type="match status" value="3"/>
</dbReference>
<dbReference type="InterPro" id="IPR050717">
    <property type="entry name" value="C2H2-ZF_Transcription_Reg"/>
</dbReference>
<evidence type="ECO:0000256" key="5">
    <source>
        <dbReference type="ARBA" id="ARBA00022771"/>
    </source>
</evidence>
<reference evidence="13" key="1">
    <citation type="submission" date="2020-10" db="EMBL/GenBank/DDBJ databases">
        <authorList>
            <person name="Kikuchi T."/>
        </authorList>
    </citation>
    <scope>NUCLEOTIDE SEQUENCE</scope>
    <source>
        <strain evidence="13">NKZ352</strain>
    </source>
</reference>
<keyword evidence="7" id="KW-0805">Transcription regulation</keyword>
<dbReference type="FunFam" id="3.30.160.60:FF:001840">
    <property type="entry name" value="Paternally-expressed gene 3 protein"/>
    <property type="match status" value="1"/>
</dbReference>
<keyword evidence="9" id="KW-0539">Nucleus</keyword>
<evidence type="ECO:0000259" key="12">
    <source>
        <dbReference type="PROSITE" id="PS50157"/>
    </source>
</evidence>
<evidence type="ECO:0000256" key="1">
    <source>
        <dbReference type="ARBA" id="ARBA00004123"/>
    </source>
</evidence>
<evidence type="ECO:0000256" key="2">
    <source>
        <dbReference type="ARBA" id="ARBA00022473"/>
    </source>
</evidence>
<evidence type="ECO:0000313" key="13">
    <source>
        <dbReference type="EMBL" id="CAD6194268.1"/>
    </source>
</evidence>
<feature type="domain" description="C2H2-type" evidence="12">
    <location>
        <begin position="151"/>
        <end position="178"/>
    </location>
</feature>
<evidence type="ECO:0000256" key="8">
    <source>
        <dbReference type="ARBA" id="ARBA00023163"/>
    </source>
</evidence>
<evidence type="ECO:0000256" key="4">
    <source>
        <dbReference type="ARBA" id="ARBA00022737"/>
    </source>
</evidence>
<evidence type="ECO:0000256" key="9">
    <source>
        <dbReference type="ARBA" id="ARBA00023242"/>
    </source>
</evidence>
<protein>
    <recommendedName>
        <fullName evidence="12">C2H2-type domain-containing protein</fullName>
    </recommendedName>
</protein>
<dbReference type="Proteomes" id="UP000835052">
    <property type="component" value="Unassembled WGS sequence"/>
</dbReference>
<organism evidence="13 14">
    <name type="scientific">Caenorhabditis auriculariae</name>
    <dbReference type="NCBI Taxonomy" id="2777116"/>
    <lineage>
        <taxon>Eukaryota</taxon>
        <taxon>Metazoa</taxon>
        <taxon>Ecdysozoa</taxon>
        <taxon>Nematoda</taxon>
        <taxon>Chromadorea</taxon>
        <taxon>Rhabditida</taxon>
        <taxon>Rhabditina</taxon>
        <taxon>Rhabditomorpha</taxon>
        <taxon>Rhabditoidea</taxon>
        <taxon>Rhabditidae</taxon>
        <taxon>Peloderinae</taxon>
        <taxon>Caenorhabditis</taxon>
    </lineage>
</organism>
<dbReference type="Pfam" id="PF00096">
    <property type="entry name" value="zf-C2H2"/>
    <property type="match status" value="3"/>
</dbReference>
<dbReference type="GO" id="GO:0005634">
    <property type="term" value="C:nucleus"/>
    <property type="evidence" value="ECO:0007669"/>
    <property type="project" value="UniProtKB-SubCell"/>
</dbReference>
<keyword evidence="3" id="KW-0479">Metal-binding</keyword>
<keyword evidence="14" id="KW-1185">Reference proteome</keyword>
<keyword evidence="2" id="KW-0217">Developmental protein</keyword>
<keyword evidence="6" id="KW-0862">Zinc</keyword>
<name>A0A8S1HIM2_9PELO</name>
<gene>
    <name evidence="13" type="ORF">CAUJ_LOCUS10187</name>
</gene>
<dbReference type="OrthoDB" id="9451254at2759"/>
<dbReference type="GO" id="GO:0000977">
    <property type="term" value="F:RNA polymerase II transcription regulatory region sequence-specific DNA binding"/>
    <property type="evidence" value="ECO:0007669"/>
    <property type="project" value="TreeGrafter"/>
</dbReference>
<dbReference type="GO" id="GO:0000981">
    <property type="term" value="F:DNA-binding transcription factor activity, RNA polymerase II-specific"/>
    <property type="evidence" value="ECO:0007669"/>
    <property type="project" value="TreeGrafter"/>
</dbReference>
<dbReference type="PROSITE" id="PS50157">
    <property type="entry name" value="ZINC_FINGER_C2H2_2"/>
    <property type="match status" value="3"/>
</dbReference>
<keyword evidence="5 10" id="KW-0863">Zinc-finger</keyword>
<evidence type="ECO:0000256" key="10">
    <source>
        <dbReference type="PROSITE-ProRule" id="PRU00042"/>
    </source>
</evidence>
<comment type="caution">
    <text evidence="13">The sequence shown here is derived from an EMBL/GenBank/DDBJ whole genome shotgun (WGS) entry which is preliminary data.</text>
</comment>
<sequence>MFPWQAPNGSIFPPLLQQAPLLNYYIAQQHLANFLAHKKLALPSTELVKSSDSPPAEGAKACKRPFDFTHMADSIETEEQERAKAPKLDLSPAASTMMSSMSGLPLTSLPSLSGLANMPPLQSMPNYEQPWFLLPNRGRVTGRSSRPKKEFICKYCRRNFTKSYNLLIHERTHTDERPYSCDTCGKAFRRQDHLRDHKFIHQKDKPFKCDICNKGFCQARTLLVHKNTHADMSRISLPASSLMGSPPISHENKSEGSLSLTPFSSPQPSPSPRMQSPFNYVSQI</sequence>
<dbReference type="SMART" id="SM00355">
    <property type="entry name" value="ZnF_C2H2"/>
    <property type="match status" value="3"/>
</dbReference>
<dbReference type="EMBL" id="CAJGYM010000043">
    <property type="protein sequence ID" value="CAD6194268.1"/>
    <property type="molecule type" value="Genomic_DNA"/>
</dbReference>
<feature type="region of interest" description="Disordered" evidence="11">
    <location>
        <begin position="241"/>
        <end position="284"/>
    </location>
</feature>
<dbReference type="GO" id="GO:0008270">
    <property type="term" value="F:zinc ion binding"/>
    <property type="evidence" value="ECO:0007669"/>
    <property type="project" value="UniProtKB-KW"/>
</dbReference>
<feature type="domain" description="C2H2-type" evidence="12">
    <location>
        <begin position="207"/>
        <end position="234"/>
    </location>
</feature>
<dbReference type="AlphaFoldDB" id="A0A8S1HIM2"/>
<evidence type="ECO:0000256" key="3">
    <source>
        <dbReference type="ARBA" id="ARBA00022723"/>
    </source>
</evidence>
<dbReference type="FunFam" id="3.30.160.60:FF:000958">
    <property type="entry name" value="Odd skipped"/>
    <property type="match status" value="1"/>
</dbReference>
<keyword evidence="8" id="KW-0804">Transcription</keyword>
<dbReference type="PANTHER" id="PTHR14196:SF0">
    <property type="entry name" value="PROTEIN BOWEL"/>
    <property type="match status" value="1"/>
</dbReference>
<feature type="domain" description="C2H2-type" evidence="12">
    <location>
        <begin position="179"/>
        <end position="206"/>
    </location>
</feature>
<accession>A0A8S1HIM2</accession>
<evidence type="ECO:0000256" key="11">
    <source>
        <dbReference type="SAM" id="MobiDB-lite"/>
    </source>
</evidence>
<dbReference type="FunFam" id="3.30.160.60:FF:000311">
    <property type="entry name" value="protein odd-skipped-related 2 isoform X1"/>
    <property type="match status" value="1"/>
</dbReference>
<dbReference type="InterPro" id="IPR036236">
    <property type="entry name" value="Znf_C2H2_sf"/>
</dbReference>
<comment type="subcellular location">
    <subcellularLocation>
        <location evidence="1">Nucleus</location>
    </subcellularLocation>
</comment>
<evidence type="ECO:0000313" key="14">
    <source>
        <dbReference type="Proteomes" id="UP000835052"/>
    </source>
</evidence>
<dbReference type="InterPro" id="IPR013087">
    <property type="entry name" value="Znf_C2H2_type"/>
</dbReference>
<proteinExistence type="predicted"/>
<dbReference type="PANTHER" id="PTHR14196">
    <property type="entry name" value="ODD-SKIPPED - RELATED"/>
    <property type="match status" value="1"/>
</dbReference>
<evidence type="ECO:0000256" key="7">
    <source>
        <dbReference type="ARBA" id="ARBA00023015"/>
    </source>
</evidence>